<dbReference type="EMBL" id="GG749656">
    <property type="protein sequence ID" value="KMW69238.1"/>
    <property type="molecule type" value="Genomic_DNA"/>
</dbReference>
<reference evidence="1" key="1">
    <citation type="submission" date="2010-03" db="EMBL/GenBank/DDBJ databases">
        <title>Annotation of Blastomyces dermatitidis strain ATCC 18188.</title>
        <authorList>
            <consortium name="The Broad Institute Genome Sequencing Platform"/>
            <consortium name="Broad Institute Genome Sequencing Center for Infectious Disease."/>
            <person name="Cuomo C."/>
            <person name="Klein B."/>
            <person name="Sullivan T."/>
            <person name="Heitman J."/>
            <person name="Young S."/>
            <person name="Zeng Q."/>
            <person name="Gargeya S."/>
            <person name="Alvarado L."/>
            <person name="Berlin A.M."/>
            <person name="Chapman S.B."/>
            <person name="Chen Z."/>
            <person name="Freedman E."/>
            <person name="Gellesch M."/>
            <person name="Goldberg J."/>
            <person name="Griggs A."/>
            <person name="Gujja S."/>
            <person name="Heilman E."/>
            <person name="Heiman D."/>
            <person name="Howarth C."/>
            <person name="Mehta T."/>
            <person name="Neiman D."/>
            <person name="Pearson M."/>
            <person name="Roberts A."/>
            <person name="Saif S."/>
            <person name="Shea T."/>
            <person name="Shenoy N."/>
            <person name="Sisk P."/>
            <person name="Stolte C."/>
            <person name="Sykes S."/>
            <person name="White J."/>
            <person name="Yandava C."/>
            <person name="Haas B."/>
            <person name="Nusbaum C."/>
            <person name="Birren B."/>
        </authorList>
    </citation>
    <scope>NUCLEOTIDE SEQUENCE</scope>
    <source>
        <strain evidence="1">ATCC 18188</strain>
    </source>
</reference>
<name>A0A0J9ESK4_AJEDA</name>
<gene>
    <name evidence="1" type="ORF">BDDG_13405</name>
</gene>
<protein>
    <submittedName>
        <fullName evidence="1">Uncharacterized protein</fullName>
    </submittedName>
</protein>
<accession>A0A0J9ESK4</accession>
<dbReference type="AlphaFoldDB" id="A0A0J9ESK4"/>
<sequence length="107" mass="11942">MRQPTCGDKPLLLGSARPQTRVLWAESRFPNINRPLDGCHAYGPSASERIFFGSTVLSSRALPIHKDNEAEKSYTWQDGISSLHLVFTFSLCRKDQEIQTQACGSCI</sequence>
<dbReference type="Proteomes" id="UP000007802">
    <property type="component" value="Unassembled WGS sequence"/>
</dbReference>
<proteinExistence type="predicted"/>
<evidence type="ECO:0000313" key="1">
    <source>
        <dbReference type="EMBL" id="KMW69238.1"/>
    </source>
</evidence>
<organism evidence="1">
    <name type="scientific">Ajellomyces dermatitidis (strain ATCC 18188 / CBS 674.68)</name>
    <name type="common">Blastomyces dermatitidis</name>
    <dbReference type="NCBI Taxonomy" id="653446"/>
    <lineage>
        <taxon>Eukaryota</taxon>
        <taxon>Fungi</taxon>
        <taxon>Dikarya</taxon>
        <taxon>Ascomycota</taxon>
        <taxon>Pezizomycotina</taxon>
        <taxon>Eurotiomycetes</taxon>
        <taxon>Eurotiomycetidae</taxon>
        <taxon>Onygenales</taxon>
        <taxon>Ajellomycetaceae</taxon>
        <taxon>Blastomyces</taxon>
    </lineage>
</organism>